<gene>
    <name evidence="2" type="ORF">HBA54_01005</name>
</gene>
<proteinExistence type="predicted"/>
<evidence type="ECO:0000256" key="1">
    <source>
        <dbReference type="SAM" id="SignalP"/>
    </source>
</evidence>
<protein>
    <recommendedName>
        <fullName evidence="4">Ca-activated chloride channel family protein</fullName>
    </recommendedName>
</protein>
<keyword evidence="1" id="KW-0732">Signal</keyword>
<comment type="caution">
    <text evidence="2">The sequence shown here is derived from an EMBL/GenBank/DDBJ whole genome shotgun (WGS) entry which is preliminary data.</text>
</comment>
<dbReference type="RefSeq" id="WP_167220450.1">
    <property type="nucleotide sequence ID" value="NZ_JAAQPH010000001.1"/>
</dbReference>
<evidence type="ECO:0000313" key="3">
    <source>
        <dbReference type="Proteomes" id="UP000761264"/>
    </source>
</evidence>
<organism evidence="2 3">
    <name type="scientific">Pelagibius litoralis</name>
    <dbReference type="NCBI Taxonomy" id="374515"/>
    <lineage>
        <taxon>Bacteria</taxon>
        <taxon>Pseudomonadati</taxon>
        <taxon>Pseudomonadota</taxon>
        <taxon>Alphaproteobacteria</taxon>
        <taxon>Rhodospirillales</taxon>
        <taxon>Rhodovibrionaceae</taxon>
        <taxon>Pelagibius</taxon>
    </lineage>
</organism>
<dbReference type="Proteomes" id="UP000761264">
    <property type="component" value="Unassembled WGS sequence"/>
</dbReference>
<feature type="chain" id="PRO_5037951671" description="Ca-activated chloride channel family protein" evidence="1">
    <location>
        <begin position="29"/>
        <end position="401"/>
    </location>
</feature>
<sequence length="401" mass="42055">MGAQKTRLTLAKAAVLTAVALSVIPAEASVNSVTATPAKVQVATNGASSVAVSWQVGRSFMTSPPLPATIASQQAQLLIGGAVVGTVSRRLEQTTEGLTSPENLIFRETLQIPRALVYRAIKQDSPIVVRRNFNDSAESGDENGDLLVVPAGPGSAPFSVQRLSLTFDDQSRTRVLSKYSDLRAVVELNTTGVSLLSGVWEVADGNTTAGAPTFRPLTLVRQGVGGSGRTVITSPRLPTALEGTNLVRFRITNPEVSVEQPALQYYVTPRSFAGDQTPLREILVSGPRPGEALSSETRFAWSGLLGAEAYHVELFATPAGPAEPADPNAVAAQVSGPISDDTAGQAALVGTFVPGDQTEANLAEFSVAHLPSDRSYLWKVSAIDANGAVIGISSVREIYKP</sequence>
<evidence type="ECO:0000313" key="2">
    <source>
        <dbReference type="EMBL" id="NIA67166.1"/>
    </source>
</evidence>
<keyword evidence="3" id="KW-1185">Reference proteome</keyword>
<dbReference type="AlphaFoldDB" id="A0A967C4K5"/>
<dbReference type="EMBL" id="JAAQPH010000001">
    <property type="protein sequence ID" value="NIA67166.1"/>
    <property type="molecule type" value="Genomic_DNA"/>
</dbReference>
<accession>A0A967C4K5</accession>
<reference evidence="2" key="1">
    <citation type="submission" date="2020-03" db="EMBL/GenBank/DDBJ databases">
        <title>Genome of Pelagibius litoralis DSM 21314T.</title>
        <authorList>
            <person name="Wang G."/>
        </authorList>
    </citation>
    <scope>NUCLEOTIDE SEQUENCE</scope>
    <source>
        <strain evidence="2">DSM 21314</strain>
    </source>
</reference>
<evidence type="ECO:0008006" key="4">
    <source>
        <dbReference type="Google" id="ProtNLM"/>
    </source>
</evidence>
<feature type="signal peptide" evidence="1">
    <location>
        <begin position="1"/>
        <end position="28"/>
    </location>
</feature>
<name>A0A967C4K5_9PROT</name>